<evidence type="ECO:0000313" key="3">
    <source>
        <dbReference type="EMBL" id="GFG55926.1"/>
    </source>
</evidence>
<dbReference type="Proteomes" id="UP000465241">
    <property type="component" value="Unassembled WGS sequence"/>
</dbReference>
<feature type="domain" description="TrwC relaxase" evidence="2">
    <location>
        <begin position="37"/>
        <end position="221"/>
    </location>
</feature>
<sequence>MAHLHKMCEAGRGWLRRQEAEGSVLTIAKLGAWSVSYYVDTARSASAAALESRAAGGGLGEYYSESETRLPVWFSAGRTRPRRGLTGAGRDGESADLDAVTRWLDDGNRRGASGRAFGKRASVHGFDLTFCAPKSVSLMRGLGDDVTGKAVSDAHALAIAEAMEYLAVHGATPVCTIRAQVRRIWAASGDCGGGFQHETSRAGTRICTHVLVPNRQARGRAAGVAGRDESLSRSPRGGNHLPNHVAAGWRARSASSGTTLIRAPGWLKLPE</sequence>
<comment type="caution">
    <text evidence="3">The sequence shown here is derived from an EMBL/GenBank/DDBJ whole genome shotgun (WGS) entry which is preliminary data.</text>
</comment>
<name>A0A7I9WF96_9MYCO</name>
<dbReference type="EMBL" id="BLKT01000002">
    <property type="protein sequence ID" value="GFG55926.1"/>
    <property type="molecule type" value="Genomic_DNA"/>
</dbReference>
<dbReference type="Pfam" id="PF08751">
    <property type="entry name" value="TrwC"/>
    <property type="match status" value="1"/>
</dbReference>
<evidence type="ECO:0000256" key="1">
    <source>
        <dbReference type="SAM" id="MobiDB-lite"/>
    </source>
</evidence>
<protein>
    <recommendedName>
        <fullName evidence="2">TrwC relaxase domain-containing protein</fullName>
    </recommendedName>
</protein>
<gene>
    <name evidence="3" type="ORF">MMUR_00620</name>
</gene>
<organism evidence="3 4">
    <name type="scientific">Mycolicibacterium murale</name>
    <dbReference type="NCBI Taxonomy" id="182220"/>
    <lineage>
        <taxon>Bacteria</taxon>
        <taxon>Bacillati</taxon>
        <taxon>Actinomycetota</taxon>
        <taxon>Actinomycetes</taxon>
        <taxon>Mycobacteriales</taxon>
        <taxon>Mycobacteriaceae</taxon>
        <taxon>Mycolicibacterium</taxon>
    </lineage>
</organism>
<accession>A0A7I9WF96</accession>
<dbReference type="InterPro" id="IPR014862">
    <property type="entry name" value="TrwC"/>
</dbReference>
<dbReference type="AlphaFoldDB" id="A0A7I9WF96"/>
<dbReference type="SUPFAM" id="SSF55464">
    <property type="entry name" value="Origin of replication-binding domain, RBD-like"/>
    <property type="match status" value="1"/>
</dbReference>
<feature type="region of interest" description="Disordered" evidence="1">
    <location>
        <begin position="218"/>
        <end position="250"/>
    </location>
</feature>
<proteinExistence type="predicted"/>
<evidence type="ECO:0000259" key="2">
    <source>
        <dbReference type="Pfam" id="PF08751"/>
    </source>
</evidence>
<keyword evidence="4" id="KW-1185">Reference proteome</keyword>
<reference evidence="3 4" key="1">
    <citation type="journal article" date="2019" name="Emerg. Microbes Infect.">
        <title>Comprehensive subspecies identification of 175 nontuberculous mycobacteria species based on 7547 genomic profiles.</title>
        <authorList>
            <person name="Matsumoto Y."/>
            <person name="Kinjo T."/>
            <person name="Motooka D."/>
            <person name="Nabeya D."/>
            <person name="Jung N."/>
            <person name="Uechi K."/>
            <person name="Horii T."/>
            <person name="Iida T."/>
            <person name="Fujita J."/>
            <person name="Nakamura S."/>
        </authorList>
    </citation>
    <scope>NUCLEOTIDE SEQUENCE [LARGE SCALE GENOMIC DNA]</scope>
    <source>
        <strain evidence="3 4">JCM 13392</strain>
    </source>
</reference>
<evidence type="ECO:0000313" key="4">
    <source>
        <dbReference type="Proteomes" id="UP000465241"/>
    </source>
</evidence>